<dbReference type="Proteomes" id="UP000016932">
    <property type="component" value="Unassembled WGS sequence"/>
</dbReference>
<evidence type="ECO:0000313" key="1">
    <source>
        <dbReference type="EMBL" id="EME87030.1"/>
    </source>
</evidence>
<dbReference type="VEuPathDB" id="FungiDB:MYCFIDRAFT_172709"/>
<dbReference type="GeneID" id="19332846"/>
<accession>M2ZB04</accession>
<dbReference type="KEGG" id="pfj:MYCFIDRAFT_172709"/>
<gene>
    <name evidence="1" type="ORF">MYCFIDRAFT_172709</name>
</gene>
<reference evidence="1 2" key="1">
    <citation type="journal article" date="2012" name="PLoS Pathog.">
        <title>Diverse lifestyles and strategies of plant pathogenesis encoded in the genomes of eighteen Dothideomycetes fungi.</title>
        <authorList>
            <person name="Ohm R.A."/>
            <person name="Feau N."/>
            <person name="Henrissat B."/>
            <person name="Schoch C.L."/>
            <person name="Horwitz B.A."/>
            <person name="Barry K.W."/>
            <person name="Condon B.J."/>
            <person name="Copeland A.C."/>
            <person name="Dhillon B."/>
            <person name="Glaser F."/>
            <person name="Hesse C.N."/>
            <person name="Kosti I."/>
            <person name="LaButti K."/>
            <person name="Lindquist E.A."/>
            <person name="Lucas S."/>
            <person name="Salamov A.A."/>
            <person name="Bradshaw R.E."/>
            <person name="Ciuffetti L."/>
            <person name="Hamelin R.C."/>
            <person name="Kema G.H.J."/>
            <person name="Lawrence C."/>
            <person name="Scott J.A."/>
            <person name="Spatafora J.W."/>
            <person name="Turgeon B.G."/>
            <person name="de Wit P.J.G.M."/>
            <person name="Zhong S."/>
            <person name="Goodwin S.B."/>
            <person name="Grigoriev I.V."/>
        </authorList>
    </citation>
    <scope>NUCLEOTIDE SEQUENCE [LARGE SCALE GENOMIC DNA]</scope>
    <source>
        <strain evidence="1 2">CIRAD86</strain>
    </source>
</reference>
<name>M2ZB04_PSEFD</name>
<evidence type="ECO:0000313" key="2">
    <source>
        <dbReference type="Proteomes" id="UP000016932"/>
    </source>
</evidence>
<protein>
    <submittedName>
        <fullName evidence="1">Uncharacterized protein</fullName>
    </submittedName>
</protein>
<keyword evidence="2" id="KW-1185">Reference proteome</keyword>
<sequence length="431" mass="47627">MPVKAMSFKAEGSTTIYKFSSEDEVYVEAVTCNVHGAEEETRLESCRSRGSILRGTDGFDGAILLVPGKLRRCLVGVQDSSHAARRRGVVVRCAGTMGTKDVSVTHEAAGFGDLHKKDICLAGRKAICLSRSQWPPAEYVDGHDGIGGAADHRPSRDRYHHAGRAVSVVVAHHGLENMCIHVSYCEVMDVRLAWKEFPPHPGHCIFKALVIAGRIVNGRRLHRNASCLDARSAACIRSRKSWVGGVEVCVLFRQFKVVTLKATNFAQSGNKSCEMLLVSHRYQPVVNNVAQDQKGGPDDYWNKDGRQDSAKQWPSRCGPQCRRHRPLLSPTLLIGGKVCTSASISSLEDRRRCCSAGDLAVSFDMGCVCRVSLVRPFHAQPIDDQNVTVDCEFGRNAELGRLERRHSHLRKHRVFELTEFGLKDGLNIKFG</sequence>
<organism evidence="1 2">
    <name type="scientific">Pseudocercospora fijiensis (strain CIRAD86)</name>
    <name type="common">Black leaf streak disease fungus</name>
    <name type="synonym">Mycosphaerella fijiensis</name>
    <dbReference type="NCBI Taxonomy" id="383855"/>
    <lineage>
        <taxon>Eukaryota</taxon>
        <taxon>Fungi</taxon>
        <taxon>Dikarya</taxon>
        <taxon>Ascomycota</taxon>
        <taxon>Pezizomycotina</taxon>
        <taxon>Dothideomycetes</taxon>
        <taxon>Dothideomycetidae</taxon>
        <taxon>Mycosphaerellales</taxon>
        <taxon>Mycosphaerellaceae</taxon>
        <taxon>Pseudocercospora</taxon>
    </lineage>
</organism>
<dbReference type="EMBL" id="KB446556">
    <property type="protein sequence ID" value="EME87030.1"/>
    <property type="molecule type" value="Genomic_DNA"/>
</dbReference>
<proteinExistence type="predicted"/>
<dbReference type="HOGENOM" id="CLU_636353_0_0_1"/>
<dbReference type="AlphaFoldDB" id="M2ZB04"/>
<dbReference type="RefSeq" id="XP_007924097.1">
    <property type="nucleotide sequence ID" value="XM_007925906.1"/>
</dbReference>